<evidence type="ECO:0000313" key="2">
    <source>
        <dbReference type="Proteomes" id="UP000672526"/>
    </source>
</evidence>
<name>A0ABM8QXV1_9BURK</name>
<dbReference type="Proteomes" id="UP000672526">
    <property type="component" value="Unassembled WGS sequence"/>
</dbReference>
<comment type="caution">
    <text evidence="1">The sequence shown here is derived from an EMBL/GenBank/DDBJ whole genome shotgun (WGS) entry which is preliminary data.</text>
</comment>
<dbReference type="EMBL" id="CAJNBK010000003">
    <property type="protein sequence ID" value="CAE6721947.1"/>
    <property type="molecule type" value="Genomic_DNA"/>
</dbReference>
<accession>A0ABM8QXV1</accession>
<protein>
    <submittedName>
        <fullName evidence="1">Uncharacterized protein</fullName>
    </submittedName>
</protein>
<organism evidence="1 2">
    <name type="scientific">Paraburkholderia haematera</name>
    <dbReference type="NCBI Taxonomy" id="2793077"/>
    <lineage>
        <taxon>Bacteria</taxon>
        <taxon>Pseudomonadati</taxon>
        <taxon>Pseudomonadota</taxon>
        <taxon>Betaproteobacteria</taxon>
        <taxon>Burkholderiales</taxon>
        <taxon>Burkholderiaceae</taxon>
        <taxon>Paraburkholderia</taxon>
    </lineage>
</organism>
<reference evidence="1 2" key="1">
    <citation type="submission" date="2021-02" db="EMBL/GenBank/DDBJ databases">
        <authorList>
            <person name="Vanwijnsberghe S."/>
        </authorList>
    </citation>
    <scope>NUCLEOTIDE SEQUENCE [LARGE SCALE GENOMIC DNA]</scope>
    <source>
        <strain evidence="1 2">LMG 31837</strain>
    </source>
</reference>
<dbReference type="RefSeq" id="WP_268963879.1">
    <property type="nucleotide sequence ID" value="NZ_CAJNBK010000003.1"/>
</dbReference>
<evidence type="ECO:0000313" key="1">
    <source>
        <dbReference type="EMBL" id="CAE6721947.1"/>
    </source>
</evidence>
<sequence>MSCSKRNNVKIFDSGKWSMVLAHGFGRDQNVGRNFEPLCL</sequence>
<gene>
    <name evidence="1" type="ORF">R69888_01649</name>
</gene>
<proteinExistence type="predicted"/>
<keyword evidence="2" id="KW-1185">Reference proteome</keyword>